<dbReference type="Gene3D" id="2.170.190.11">
    <property type="entry name" value="Molybdopterin biosynthesis moea protein, domain 3"/>
    <property type="match status" value="1"/>
</dbReference>
<feature type="domain" description="MoaB/Mog" evidence="4">
    <location>
        <begin position="202"/>
        <end position="349"/>
    </location>
</feature>
<keyword evidence="6" id="KW-1185">Reference proteome</keyword>
<dbReference type="GO" id="GO:0005524">
    <property type="term" value="F:ATP binding"/>
    <property type="evidence" value="ECO:0007669"/>
    <property type="project" value="UniProtKB-UniRule"/>
</dbReference>
<dbReference type="Gene3D" id="3.90.105.10">
    <property type="entry name" value="Molybdopterin biosynthesis moea protein, domain 2"/>
    <property type="match status" value="1"/>
</dbReference>
<evidence type="ECO:0000256" key="1">
    <source>
        <dbReference type="ARBA" id="ARBA00008339"/>
    </source>
</evidence>
<keyword evidence="3" id="KW-0501">Molybdenum cofactor biosynthesis</keyword>
<accession>A0A420YGZ9</accession>
<evidence type="ECO:0000256" key="2">
    <source>
        <dbReference type="ARBA" id="ARBA00012509"/>
    </source>
</evidence>
<dbReference type="GO" id="GO:0061598">
    <property type="term" value="F:molybdopterin adenylyltransferase activity"/>
    <property type="evidence" value="ECO:0007669"/>
    <property type="project" value="UniProtKB-UniRule"/>
</dbReference>
<dbReference type="EMBL" id="QVQW01000010">
    <property type="protein sequence ID" value="RKU47126.1"/>
    <property type="molecule type" value="Genomic_DNA"/>
</dbReference>
<dbReference type="InterPro" id="IPR038987">
    <property type="entry name" value="MoeA-like"/>
</dbReference>
<dbReference type="GO" id="GO:0061599">
    <property type="term" value="F:molybdopterin molybdotransferase activity"/>
    <property type="evidence" value="ECO:0007669"/>
    <property type="project" value="UniProtKB-UniRule"/>
</dbReference>
<comment type="caution">
    <text evidence="5">The sequence shown here is derived from an EMBL/GenBank/DDBJ whole genome shotgun (WGS) entry which is preliminary data.</text>
</comment>
<dbReference type="SUPFAM" id="SSF53218">
    <property type="entry name" value="Molybdenum cofactor biosynthesis proteins"/>
    <property type="match status" value="1"/>
</dbReference>
<evidence type="ECO:0000256" key="3">
    <source>
        <dbReference type="RuleBase" id="RU365090"/>
    </source>
</evidence>
<protein>
    <recommendedName>
        <fullName evidence="2">molybdopterin adenylyltransferase</fullName>
        <ecNumber evidence="2">2.7.7.75</ecNumber>
    </recommendedName>
</protein>
<dbReference type="Gene3D" id="3.40.980.10">
    <property type="entry name" value="MoaB/Mog-like domain"/>
    <property type="match status" value="1"/>
</dbReference>
<dbReference type="InterPro" id="IPR036135">
    <property type="entry name" value="MoeA_linker/N_sf"/>
</dbReference>
<dbReference type="InterPro" id="IPR036425">
    <property type="entry name" value="MoaB/Mog-like_dom_sf"/>
</dbReference>
<dbReference type="InterPro" id="IPR005110">
    <property type="entry name" value="MoeA_linker/N"/>
</dbReference>
<keyword evidence="3" id="KW-0500">Molybdenum</keyword>
<dbReference type="CDD" id="cd00887">
    <property type="entry name" value="MoeA"/>
    <property type="match status" value="1"/>
</dbReference>
<evidence type="ECO:0000259" key="4">
    <source>
        <dbReference type="SMART" id="SM00852"/>
    </source>
</evidence>
<gene>
    <name evidence="5" type="ORF">DL546_005216</name>
</gene>
<dbReference type="Proteomes" id="UP000275385">
    <property type="component" value="Unassembled WGS sequence"/>
</dbReference>
<dbReference type="InterPro" id="IPR036688">
    <property type="entry name" value="MoeA_C_domain_IV_sf"/>
</dbReference>
<dbReference type="GO" id="GO:0046872">
    <property type="term" value="F:metal ion binding"/>
    <property type="evidence" value="ECO:0007669"/>
    <property type="project" value="UniProtKB-UniRule"/>
</dbReference>
<dbReference type="InterPro" id="IPR001453">
    <property type="entry name" value="MoaB/Mog_dom"/>
</dbReference>
<evidence type="ECO:0000313" key="5">
    <source>
        <dbReference type="EMBL" id="RKU47126.1"/>
    </source>
</evidence>
<dbReference type="AlphaFoldDB" id="A0A420YGZ9"/>
<comment type="cofactor">
    <cofactor evidence="3">
        <name>Mg(2+)</name>
        <dbReference type="ChEBI" id="CHEBI:18420"/>
    </cofactor>
</comment>
<dbReference type="OrthoDB" id="6777263at2759"/>
<dbReference type="STRING" id="177199.A0A420YGZ9"/>
<dbReference type="Pfam" id="PF03453">
    <property type="entry name" value="MoeA_N"/>
    <property type="match status" value="1"/>
</dbReference>
<dbReference type="Pfam" id="PF00994">
    <property type="entry name" value="MoCF_biosynth"/>
    <property type="match status" value="1"/>
</dbReference>
<evidence type="ECO:0000313" key="6">
    <source>
        <dbReference type="Proteomes" id="UP000275385"/>
    </source>
</evidence>
<name>A0A420YGZ9_9PEZI</name>
<dbReference type="SUPFAM" id="SSF63882">
    <property type="entry name" value="MoeA N-terminal region -like"/>
    <property type="match status" value="1"/>
</dbReference>
<organism evidence="5 6">
    <name type="scientific">Coniochaeta pulveracea</name>
    <dbReference type="NCBI Taxonomy" id="177199"/>
    <lineage>
        <taxon>Eukaryota</taxon>
        <taxon>Fungi</taxon>
        <taxon>Dikarya</taxon>
        <taxon>Ascomycota</taxon>
        <taxon>Pezizomycotina</taxon>
        <taxon>Sordariomycetes</taxon>
        <taxon>Sordariomycetidae</taxon>
        <taxon>Coniochaetales</taxon>
        <taxon>Coniochaetaceae</taxon>
        <taxon>Coniochaeta</taxon>
    </lineage>
</organism>
<comment type="similarity">
    <text evidence="1">In the C-terminal section; belongs to the MoeA family.</text>
</comment>
<dbReference type="UniPathway" id="UPA00344"/>
<dbReference type="GO" id="GO:0006777">
    <property type="term" value="P:Mo-molybdopterin cofactor biosynthetic process"/>
    <property type="evidence" value="ECO:0007669"/>
    <property type="project" value="UniProtKB-UniRule"/>
</dbReference>
<comment type="function">
    <text evidence="3">Catalyzes two steps in the biosynthesis of the molybdenum cofactor. In the first step, molybdopterin is adenylated. Subsequently, molybdate is inserted into adenylated molybdopterin and AMP is released.</text>
</comment>
<dbReference type="PANTHER" id="PTHR10192">
    <property type="entry name" value="MOLYBDOPTERIN BIOSYNTHESIS PROTEIN"/>
    <property type="match status" value="1"/>
</dbReference>
<dbReference type="Gene3D" id="2.40.340.10">
    <property type="entry name" value="MoeA, C-terminal, domain IV"/>
    <property type="match status" value="1"/>
</dbReference>
<comment type="similarity">
    <text evidence="3">Belongs to the MoeA family.</text>
</comment>
<reference evidence="5 6" key="1">
    <citation type="submission" date="2018-08" db="EMBL/GenBank/DDBJ databases">
        <title>Draft genome of the lignicolous fungus Coniochaeta pulveracea.</title>
        <authorList>
            <person name="Borstlap C.J."/>
            <person name="De Witt R.N."/>
            <person name="Botha A."/>
            <person name="Volschenk H."/>
        </authorList>
    </citation>
    <scope>NUCLEOTIDE SEQUENCE [LARGE SCALE GENOMIC DNA]</scope>
    <source>
        <strain evidence="5 6">CAB683</strain>
    </source>
</reference>
<dbReference type="GO" id="GO:0005829">
    <property type="term" value="C:cytosol"/>
    <property type="evidence" value="ECO:0007669"/>
    <property type="project" value="TreeGrafter"/>
</dbReference>
<dbReference type="SUPFAM" id="SSF63867">
    <property type="entry name" value="MoeA C-terminal domain-like"/>
    <property type="match status" value="1"/>
</dbReference>
<comment type="pathway">
    <text evidence="3">Cofactor biosynthesis; molybdopterin biosynthesis.</text>
</comment>
<proteinExistence type="inferred from homology"/>
<dbReference type="SMART" id="SM00852">
    <property type="entry name" value="MoCF_biosynth"/>
    <property type="match status" value="1"/>
</dbReference>
<keyword evidence="3" id="KW-0808">Transferase</keyword>
<dbReference type="EC" id="2.7.7.75" evidence="2"/>
<comment type="catalytic activity">
    <reaction evidence="3">
        <text>molybdopterin + ATP + H(+) = adenylyl-molybdopterin + diphosphate</text>
        <dbReference type="Rhea" id="RHEA:31331"/>
        <dbReference type="ChEBI" id="CHEBI:15378"/>
        <dbReference type="ChEBI" id="CHEBI:30616"/>
        <dbReference type="ChEBI" id="CHEBI:33019"/>
        <dbReference type="ChEBI" id="CHEBI:58698"/>
        <dbReference type="ChEBI" id="CHEBI:62727"/>
    </reaction>
</comment>
<sequence length="467" mass="49194">MVLSYQAALSILDTVANGQKIHRRDAQQQIPLQEAVGRIVASDIVSAESTPAHDTSAMDGYAIRSEATSEASERTPVRFQVRGRIAAGDDPRQVLQGLDTAEVTMSGIEPCVEIMTGAGFPEGFDACVRFEDAETVIDCDVSSTIVVTKPVPVNANRRLAGNDIRNGDVILQAGMTLQVGHLLPLSSLGIKSIAVEAKPRVAVFSTGKELLSQSYGLGRDMNGPYLTAALGEIGADVDFCGVLDDDPTSMYRHLQTVAGSGAYEVIITSGAVSKGRFDHIPDVLAQMDAEILFHGVAMRPGHPVLFALLPAGGTVDGTAKRKTAFFGLPGNPGAAAACFRFLVVPYLRALSGQTQEAPVIASLVGQVASVAQHTVSCNDKRNGTATHASSPDIFRHGVLQSTPEGMLTVQPSKDQSPAKLNPFITANCWIHLPPHGHGNPKLEAGLVECYPISAATTGFPLTSLPPT</sequence>
<keyword evidence="3" id="KW-0479">Metal-binding</keyword>
<keyword evidence="3" id="KW-0460">Magnesium</keyword>
<comment type="catalytic activity">
    <reaction evidence="3">
        <text>adenylyl-molybdopterin + molybdate = Mo-molybdopterin + AMP + H(+)</text>
        <dbReference type="Rhea" id="RHEA:35047"/>
        <dbReference type="ChEBI" id="CHEBI:15378"/>
        <dbReference type="ChEBI" id="CHEBI:36264"/>
        <dbReference type="ChEBI" id="CHEBI:62727"/>
        <dbReference type="ChEBI" id="CHEBI:71302"/>
        <dbReference type="ChEBI" id="CHEBI:456215"/>
    </reaction>
</comment>
<dbReference type="PANTHER" id="PTHR10192:SF30">
    <property type="entry name" value="MOLYBDOPTERIN ADENYLYLTRANSFERASE"/>
    <property type="match status" value="1"/>
</dbReference>